<dbReference type="Pfam" id="PF13855">
    <property type="entry name" value="LRR_8"/>
    <property type="match status" value="5"/>
</dbReference>
<dbReference type="PROSITE" id="PS50268">
    <property type="entry name" value="CADHERIN_2"/>
    <property type="match status" value="1"/>
</dbReference>
<dbReference type="InterPro" id="IPR017897">
    <property type="entry name" value="Thrombospondin_3_rpt"/>
</dbReference>
<evidence type="ECO:0000256" key="7">
    <source>
        <dbReference type="ARBA" id="ARBA00022837"/>
    </source>
</evidence>
<dbReference type="InterPro" id="IPR008979">
    <property type="entry name" value="Galactose-bd-like_sf"/>
</dbReference>
<dbReference type="Pfam" id="PF07699">
    <property type="entry name" value="Ephrin_rec_like"/>
    <property type="match status" value="1"/>
</dbReference>
<dbReference type="Proteomes" id="UP000828390">
    <property type="component" value="Unassembled WGS sequence"/>
</dbReference>
<dbReference type="SMART" id="SM00364">
    <property type="entry name" value="LRR_BAC"/>
    <property type="match status" value="7"/>
</dbReference>
<dbReference type="InterPro" id="IPR002126">
    <property type="entry name" value="Cadherin-like_dom"/>
</dbReference>
<dbReference type="Pfam" id="PF00754">
    <property type="entry name" value="F5_F8_type_C"/>
    <property type="match status" value="1"/>
</dbReference>
<evidence type="ECO:0000256" key="1">
    <source>
        <dbReference type="ARBA" id="ARBA00004370"/>
    </source>
</evidence>
<dbReference type="InterPro" id="IPR018097">
    <property type="entry name" value="EGF_Ca-bd_CS"/>
</dbReference>
<dbReference type="Gene3D" id="3.80.10.10">
    <property type="entry name" value="Ribonuclease Inhibitor"/>
    <property type="match status" value="6"/>
</dbReference>
<comment type="subcellular location">
    <subcellularLocation>
        <location evidence="1">Membrane</location>
    </subcellularLocation>
</comment>
<dbReference type="Gene3D" id="2.60.120.200">
    <property type="match status" value="2"/>
</dbReference>
<dbReference type="EMBL" id="JAIWYP010000002">
    <property type="protein sequence ID" value="KAH3870689.1"/>
    <property type="molecule type" value="Genomic_DNA"/>
</dbReference>
<dbReference type="SUPFAM" id="SSF49899">
    <property type="entry name" value="Concanavalin A-like lectins/glucanases"/>
    <property type="match status" value="2"/>
</dbReference>
<evidence type="ECO:0000256" key="14">
    <source>
        <dbReference type="PROSITE-ProRule" id="PRU00634"/>
    </source>
</evidence>
<dbReference type="SMART" id="SM00179">
    <property type="entry name" value="EGF_CA"/>
    <property type="match status" value="2"/>
</dbReference>
<dbReference type="GO" id="GO:0005886">
    <property type="term" value="C:plasma membrane"/>
    <property type="evidence" value="ECO:0007669"/>
    <property type="project" value="InterPro"/>
</dbReference>
<organism evidence="19 20">
    <name type="scientific">Dreissena polymorpha</name>
    <name type="common">Zebra mussel</name>
    <name type="synonym">Mytilus polymorpha</name>
    <dbReference type="NCBI Taxonomy" id="45954"/>
    <lineage>
        <taxon>Eukaryota</taxon>
        <taxon>Metazoa</taxon>
        <taxon>Spiralia</taxon>
        <taxon>Lophotrochozoa</taxon>
        <taxon>Mollusca</taxon>
        <taxon>Bivalvia</taxon>
        <taxon>Autobranchia</taxon>
        <taxon>Heteroconchia</taxon>
        <taxon>Euheterodonta</taxon>
        <taxon>Imparidentia</taxon>
        <taxon>Neoheterodontei</taxon>
        <taxon>Myida</taxon>
        <taxon>Dreissenoidea</taxon>
        <taxon>Dreissenidae</taxon>
        <taxon>Dreissena</taxon>
    </lineage>
</organism>
<keyword evidence="3 13" id="KW-0245">EGF-like domain</keyword>
<evidence type="ECO:0000256" key="12">
    <source>
        <dbReference type="PROSITE-ProRule" id="PRU00043"/>
    </source>
</evidence>
<evidence type="ECO:0000259" key="16">
    <source>
        <dbReference type="PROSITE" id="PS50026"/>
    </source>
</evidence>
<evidence type="ECO:0000256" key="2">
    <source>
        <dbReference type="ARBA" id="ARBA00009456"/>
    </source>
</evidence>
<dbReference type="SMART" id="SM01411">
    <property type="entry name" value="Ephrin_rec_like"/>
    <property type="match status" value="1"/>
</dbReference>
<dbReference type="InterPro" id="IPR008859">
    <property type="entry name" value="Thrombospondin_C"/>
</dbReference>
<dbReference type="SUPFAM" id="SSF57184">
    <property type="entry name" value="Growth factor receptor domain"/>
    <property type="match status" value="1"/>
</dbReference>
<dbReference type="Pfam" id="PF02412">
    <property type="entry name" value="TSP_3"/>
    <property type="match status" value="5"/>
</dbReference>
<dbReference type="InterPro" id="IPR015919">
    <property type="entry name" value="Cadherin-like_sf"/>
</dbReference>
<dbReference type="PROSITE" id="PS51234">
    <property type="entry name" value="TSP3"/>
    <property type="match status" value="1"/>
</dbReference>
<dbReference type="PANTHER" id="PTHR10199">
    <property type="entry name" value="THROMBOSPONDIN"/>
    <property type="match status" value="1"/>
</dbReference>
<dbReference type="SUPFAM" id="SSF49313">
    <property type="entry name" value="Cadherin-like"/>
    <property type="match status" value="1"/>
</dbReference>
<dbReference type="InterPro" id="IPR001611">
    <property type="entry name" value="Leu-rich_rpt"/>
</dbReference>
<dbReference type="PROSITE" id="PS51236">
    <property type="entry name" value="TSP_CTER"/>
    <property type="match status" value="1"/>
</dbReference>
<dbReference type="Gene3D" id="2.10.25.10">
    <property type="entry name" value="Laminin"/>
    <property type="match status" value="2"/>
</dbReference>
<dbReference type="SUPFAM" id="SSF57196">
    <property type="entry name" value="EGF/Laminin"/>
    <property type="match status" value="2"/>
</dbReference>
<feature type="repeat" description="TSP type-3" evidence="14">
    <location>
        <begin position="2296"/>
        <end position="2333"/>
    </location>
</feature>
<dbReference type="InterPro" id="IPR000421">
    <property type="entry name" value="FA58C"/>
</dbReference>
<dbReference type="Gene3D" id="2.60.40.60">
    <property type="entry name" value="Cadherins"/>
    <property type="match status" value="1"/>
</dbReference>
<dbReference type="PROSITE" id="PS01187">
    <property type="entry name" value="EGF_CA"/>
    <property type="match status" value="1"/>
</dbReference>
<dbReference type="CDD" id="cd11304">
    <property type="entry name" value="Cadherin_repeat"/>
    <property type="match status" value="1"/>
</dbReference>
<dbReference type="PROSITE" id="PS01186">
    <property type="entry name" value="EGF_2"/>
    <property type="match status" value="1"/>
</dbReference>
<dbReference type="InterPro" id="IPR003591">
    <property type="entry name" value="Leu-rich_rpt_typical-subtyp"/>
</dbReference>
<dbReference type="Gene3D" id="2.60.120.260">
    <property type="entry name" value="Galactose-binding domain-like"/>
    <property type="match status" value="1"/>
</dbReference>
<dbReference type="PANTHER" id="PTHR10199:SF110">
    <property type="entry name" value="TSP C-TERMINAL DOMAIN-CONTAINING PROTEIN"/>
    <property type="match status" value="1"/>
</dbReference>
<keyword evidence="11" id="KW-0325">Glycoprotein</keyword>
<accession>A0A9D4RJJ5</accession>
<dbReference type="InterPro" id="IPR000742">
    <property type="entry name" value="EGF"/>
</dbReference>
<dbReference type="InterPro" id="IPR011641">
    <property type="entry name" value="Tyr-kin_ephrin_A/B_rcpt-like"/>
</dbReference>
<keyword evidence="10" id="KW-1015">Disulfide bond</keyword>
<keyword evidence="4" id="KW-0433">Leucine-rich repeat</keyword>
<dbReference type="Gene3D" id="2.10.50.10">
    <property type="entry name" value="Tumor Necrosis Factor Receptor, subunit A, domain 2"/>
    <property type="match status" value="1"/>
</dbReference>
<dbReference type="Pfam" id="PF07645">
    <property type="entry name" value="EGF_CA"/>
    <property type="match status" value="2"/>
</dbReference>
<evidence type="ECO:0000256" key="8">
    <source>
        <dbReference type="ARBA" id="ARBA00022889"/>
    </source>
</evidence>
<dbReference type="Gene3D" id="4.10.1080.10">
    <property type="entry name" value="TSP type-3 repeat"/>
    <property type="match status" value="3"/>
</dbReference>
<dbReference type="Pfam" id="PF13306">
    <property type="entry name" value="LRR_5"/>
    <property type="match status" value="1"/>
</dbReference>
<dbReference type="CDD" id="cd00185">
    <property type="entry name" value="TNFRSF"/>
    <property type="match status" value="1"/>
</dbReference>
<dbReference type="Pfam" id="PF05735">
    <property type="entry name" value="TSP_C"/>
    <property type="match status" value="1"/>
</dbReference>
<evidence type="ECO:0000259" key="15">
    <source>
        <dbReference type="PROSITE" id="PS50022"/>
    </source>
</evidence>
<dbReference type="InterPro" id="IPR026906">
    <property type="entry name" value="LRR_5"/>
</dbReference>
<evidence type="ECO:0000259" key="18">
    <source>
        <dbReference type="PROSITE" id="PS51236"/>
    </source>
</evidence>
<dbReference type="InterPro" id="IPR049883">
    <property type="entry name" value="NOTCH1_EGF-like"/>
</dbReference>
<dbReference type="PROSITE" id="PS51450">
    <property type="entry name" value="LRR"/>
    <property type="match status" value="3"/>
</dbReference>
<evidence type="ECO:0000256" key="10">
    <source>
        <dbReference type="ARBA" id="ARBA00023157"/>
    </source>
</evidence>
<feature type="domain" description="Cadherin" evidence="17">
    <location>
        <begin position="1498"/>
        <end position="1554"/>
    </location>
</feature>
<gene>
    <name evidence="19" type="ORF">DPMN_033880</name>
</gene>
<evidence type="ECO:0000256" key="13">
    <source>
        <dbReference type="PROSITE-ProRule" id="PRU00076"/>
    </source>
</evidence>
<dbReference type="SUPFAM" id="SSF49785">
    <property type="entry name" value="Galactose-binding domain-like"/>
    <property type="match status" value="1"/>
</dbReference>
<evidence type="ECO:0000256" key="11">
    <source>
        <dbReference type="ARBA" id="ARBA00023180"/>
    </source>
</evidence>
<dbReference type="PROSITE" id="PS50022">
    <property type="entry name" value="FA58C_3"/>
    <property type="match status" value="1"/>
</dbReference>
<dbReference type="PROSITE" id="PS00232">
    <property type="entry name" value="CADHERIN_1"/>
    <property type="match status" value="1"/>
</dbReference>
<comment type="caution">
    <text evidence="13">Lacks conserved residue(s) required for the propagation of feature annotation.</text>
</comment>
<dbReference type="InterPro" id="IPR032675">
    <property type="entry name" value="LRR_dom_sf"/>
</dbReference>
<comment type="similarity">
    <text evidence="2">Belongs to the thrombospondin family.</text>
</comment>
<dbReference type="InterPro" id="IPR003367">
    <property type="entry name" value="Thrombospondin_3-like_rpt"/>
</dbReference>
<evidence type="ECO:0000313" key="20">
    <source>
        <dbReference type="Proteomes" id="UP000828390"/>
    </source>
</evidence>
<dbReference type="CDD" id="cd00054">
    <property type="entry name" value="EGF_CA"/>
    <property type="match status" value="2"/>
</dbReference>
<keyword evidence="7 12" id="KW-0106">Calcium</keyword>
<evidence type="ECO:0000259" key="17">
    <source>
        <dbReference type="PROSITE" id="PS50268"/>
    </source>
</evidence>
<comment type="caution">
    <text evidence="19">The sequence shown here is derived from an EMBL/GenBank/DDBJ whole genome shotgun (WGS) entry which is preliminary data.</text>
</comment>
<dbReference type="InterPro" id="IPR001881">
    <property type="entry name" value="EGF-like_Ca-bd_dom"/>
</dbReference>
<dbReference type="SMART" id="SM00181">
    <property type="entry name" value="EGF"/>
    <property type="match status" value="4"/>
</dbReference>
<dbReference type="Pfam" id="PF13385">
    <property type="entry name" value="Laminin_G_3"/>
    <property type="match status" value="1"/>
</dbReference>
<dbReference type="InterPro" id="IPR013320">
    <property type="entry name" value="ConA-like_dom_sf"/>
</dbReference>
<keyword evidence="6" id="KW-0677">Repeat</keyword>
<dbReference type="SMART" id="SM00231">
    <property type="entry name" value="FA58C"/>
    <property type="match status" value="1"/>
</dbReference>
<evidence type="ECO:0000256" key="9">
    <source>
        <dbReference type="ARBA" id="ARBA00023136"/>
    </source>
</evidence>
<dbReference type="GO" id="GO:0005576">
    <property type="term" value="C:extracellular region"/>
    <property type="evidence" value="ECO:0007669"/>
    <property type="project" value="InterPro"/>
</dbReference>
<dbReference type="InterPro" id="IPR009030">
    <property type="entry name" value="Growth_fac_rcpt_cys_sf"/>
</dbReference>
<reference evidence="19" key="1">
    <citation type="journal article" date="2019" name="bioRxiv">
        <title>The Genome of the Zebra Mussel, Dreissena polymorpha: A Resource for Invasive Species Research.</title>
        <authorList>
            <person name="McCartney M.A."/>
            <person name="Auch B."/>
            <person name="Kono T."/>
            <person name="Mallez S."/>
            <person name="Zhang Y."/>
            <person name="Obille A."/>
            <person name="Becker A."/>
            <person name="Abrahante J.E."/>
            <person name="Garbe J."/>
            <person name="Badalamenti J.P."/>
            <person name="Herman A."/>
            <person name="Mangelson H."/>
            <person name="Liachko I."/>
            <person name="Sullivan S."/>
            <person name="Sone E.D."/>
            <person name="Koren S."/>
            <person name="Silverstein K.A.T."/>
            <person name="Beckman K.B."/>
            <person name="Gohl D.M."/>
        </authorList>
    </citation>
    <scope>NUCLEOTIDE SEQUENCE</scope>
    <source>
        <strain evidence="19">Duluth1</strain>
        <tissue evidence="19">Whole animal</tissue>
    </source>
</reference>
<keyword evidence="20" id="KW-1185">Reference proteome</keyword>
<keyword evidence="8" id="KW-0130">Cell adhesion</keyword>
<sequence>MTLGARIMKLHRYIDHGSQMTPIYFEVTSLDNDWIITICTMFLVFSVVVGQGGHNYYNDRYAVDYTTDDSKNGLFDQSLGYTQTLTGKIVKGCVYNENTGVVTSCSGNIVVLGELAMLNITVGTFSTTYNIHYNLRMLVQKTGLEHLPDLSKTRVKTVNLAGNQIKITTDNHRGWKFPTTIERLTLAANKLHWLPPKIVSGPNLRIASFGQNELLQIHPDIFGDISGLKYLGMDGNNITRISKNSLAPLATNTLNFIHLNLSNNLLSFIQPESFSNLPALKILEMHKNNMQTITWNVFSDMPKLVHLDLHANDIVELDSNSFVNLPSLIELRLHSQKQGLAKIAYNSFININSSLKELFVSSNKLTTYPHQVLEEAYYPNLTTMHADNNLIQNMTEFGTEAFPDNQFFLHAQRRAKFVPFSATPSVRIMYLHGNLITTIKKQDLCKLNILMYLFLNGNNIRESLMDEDCFACLKTLSYLQLDENLIQYVPKALKSSTVVPALTELHLSSNKLTFLSSQSFANVSTLLNLILDNNNILAVEDGAFPTQIQSIHMSNNDFRFLHTDPFRHLSSLKYLNLASNEIQLIPDTAFENCNSLATLTLSNNNIAQLKKVHFRNSPLTGNALFDSNDIGWIEDGTFDHITYMGKLNLANNKLTRIPAGGDFKDLVLSDDLDLSNNRINVLKYHNFNNLKCRSLILSGNMITEVHSYAFDDVTFDYLTFAGNPLRRLFEYSLTKVRVTYDINLAGLPYTVVPSFAFYEVSARTLKMEGGNIDTIEPSAFVNVTLNNLQLNNNKLLKVPNSIFGCSSIISSDLKFSSNNMSYISTNALDNSVIKNLYLDDNLFTSVPQVITRQKFNRLDLGSNIISEISTGFFLNQTSLTYLDISKNDLTVMEPGVFSNLQSLKQLHMFSNELTTLPTTFFDGMMNLEKLYAGNNKITHLHSFGSLSKLQIIQMPKNKIGTIAASAFSGLSALNTLDLAGNPLECSCQLVETMSSVTQVLANGICSQNTEANGVLLHDSSKNSPDYYLNVSPTNFTCSGDSVNSSVASGTEFTIEWTQPKYLYYQTNTSLTSPPLNGTVKYDIECISSSAPTITQSLSDPDALSGPSDFSQTFDASDGVLSGIPYECAIRTTVNGVLSAKSNPAVFVTPDSVPTDVAGPNDVELEVTYFDFSKAHTDFNNLHYPLIYGASYVDSPYGAWLKVSSAPTGDTFSTWFRKDTVGSNNKEINGKIVLAHQSGNNKKYYSSSFFPVDGKGYGSENQMDCNMRYHNFGFTSAARVGIVYKGSGVITLGGGEAMWLFIHKVKMFESLSDRTTKPCFKIDLSSANLTSSKVYLQTGTLTNGSCNGLVTSSAPITLGLEIGQTYHFDWFHANTKRCSSELLFEAIDVTFSQDKATDLPLDYALIVDEDENIGEILVNDIQLIDVFSSSGGFDIKLYKGNEERRFEIKSASYSFTAPTPTPPTLTTVTDINKNIIQYVECSSISPLVNMTNTTSAQNYTIPTTSMKVSLMATLDYEVTKEYKLLLEVVDKVLNLTGHICVRILIADVNDNCPILSPTEFSLTPQPVLRVAPLTTFTFSDADSGENGKIHFVVSNVTADPPVIWDSTYDLWGFVYLTYTSLQFNVISMDNGTVPFGMKAKVNINVSSTCVLDVLFGKIDFMFSVNSSTGELVLRIPKYWMYEFLCDEDVGLIQGIVLDTMMSASTEFHPVSTAAGRARINQLENVYSELAGAWVAGVADTDQHVEVDMGMPYKFTAVQIQGRADADEWVTTFKIMYYDGANASWVTYKADSGQEVFAGNTDRTTVVKHTLQPPVLSTKIRVNPQAWHSANISMRLEFNGCSQAEQLFYDVSCMRCETAYYCEGDGVQKPCGRCLGNGTCDRNPVEHSFGLASECTTCPPGWICSDGYAKPCELYHYAECTNTSCPGSCTLCEKGYACHAGIRTKCEAGSYSDGNTEHCIPCLAGTYQNNTGASSCITCDPGYYSATRKTVCDRCAPEEYTDGTSGCLLCQDAVQCPCLNGNKCYDYSYCYNTGSRDSGCVPCGAGLKGDGVNCTDIDECYKYKPCFMDRCINTEPGYQCLECPEGYTGTYEDAYTWDKHRRVFIYKNLERSNFTNQTCEDINECAVNNGGCDPLMKCVNTIGSYYCSFCASGYMGTNKSGCYLDNFCISKAHTCIPEADCVYLGPAQYRCVCKAGYAGPGNLCGLDSDNDGFPDVGIPCLDWGCKRDICRIISNSMQEDTDGDSFGDNCDDDDDSDGRYDWLDNCQFVSNFNQTDADGDWVGDACEDCRNVSNPYQKDVDLNGVGDACDPYNDTDGDGVPDTSDNCPNIFNSDQADSNDNFVGDVCDESGTTNIDRDGDSVTDNVDNCPDYMNADQSNIDGVDGGDMCDTDIDGDGINNSIDTCPYLKNTDNTDTDGNGVGDACEGDTDGDGIADKNDTCPFNPTIQTTSFKSYFTVNLDPSLTTAMPRWLVKNNGGEIMQLAHTGMPTMLIGKQRYGAVEFKGTWFTTQSSADKYFGFVFGYTNNRKFYVVMWKGVHYNYKDGGDSTYKGGIQGVHIKLIDSSYGPNSTLAEALWHSYSTPGISTMIWQDPKMQGWQPKKSYRWYLTHLPTTGYINLKVYQGTTLMADSEALYNSAITGGRLGVFQFGEFPMIWSNLRADCLEHTNQGLYMNGVDNYVELNDAIELGLEYRHDIISLLYRYDFTIEAWIYLDAGYTSGPYPVFCAGSEFICLSIVAGKVVGVYGNYTVTSLQTLEAAQWYDVIFRYRIEDEELTIFIDSVSSNTASNVMKYNLTVEAESSNLTMFIGRDSRNYFRGTIDEVRIYNEGLQDDEIEEHVAMASVERPVLKAYNVLHFRMEDSMNSTNLVNSGKLKELTAIRNGGVFVTSYEQFKQFRIGYPNNR</sequence>
<dbReference type="FunFam" id="4.10.1080.10:FF:000001">
    <property type="entry name" value="Thrombospondin 3"/>
    <property type="match status" value="1"/>
</dbReference>
<dbReference type="PROSITE" id="PS50026">
    <property type="entry name" value="EGF_3"/>
    <property type="match status" value="1"/>
</dbReference>
<keyword evidence="9" id="KW-0472">Membrane</keyword>
<dbReference type="SUPFAM" id="SSF103647">
    <property type="entry name" value="TSP type-3 repeat"/>
    <property type="match status" value="3"/>
</dbReference>
<dbReference type="CDD" id="cd00057">
    <property type="entry name" value="FA58C"/>
    <property type="match status" value="1"/>
</dbReference>
<dbReference type="InterPro" id="IPR020894">
    <property type="entry name" value="Cadherin_CS"/>
</dbReference>
<evidence type="ECO:0000256" key="5">
    <source>
        <dbReference type="ARBA" id="ARBA00022729"/>
    </source>
</evidence>
<reference evidence="19" key="2">
    <citation type="submission" date="2020-11" db="EMBL/GenBank/DDBJ databases">
        <authorList>
            <person name="McCartney M.A."/>
            <person name="Auch B."/>
            <person name="Kono T."/>
            <person name="Mallez S."/>
            <person name="Becker A."/>
            <person name="Gohl D.M."/>
            <person name="Silverstein K.A.T."/>
            <person name="Koren S."/>
            <person name="Bechman K.B."/>
            <person name="Herman A."/>
            <person name="Abrahante J.E."/>
            <person name="Garbe J."/>
        </authorList>
    </citation>
    <scope>NUCLEOTIDE SEQUENCE</scope>
    <source>
        <strain evidence="19">Duluth1</strain>
        <tissue evidence="19">Whole animal</tissue>
    </source>
</reference>
<dbReference type="SMART" id="SM00369">
    <property type="entry name" value="LRR_TYP"/>
    <property type="match status" value="18"/>
</dbReference>
<dbReference type="FunFam" id="3.80.10.10:FF:001164">
    <property type="entry name" value="GH01279p"/>
    <property type="match status" value="1"/>
</dbReference>
<name>A0A9D4RJJ5_DREPO</name>
<dbReference type="GO" id="GO:0005509">
    <property type="term" value="F:calcium ion binding"/>
    <property type="evidence" value="ECO:0007669"/>
    <property type="project" value="UniProtKB-UniRule"/>
</dbReference>
<evidence type="ECO:0000256" key="6">
    <source>
        <dbReference type="ARBA" id="ARBA00022737"/>
    </source>
</evidence>
<feature type="domain" description="TSP C-terminal" evidence="18">
    <location>
        <begin position="2451"/>
        <end position="2666"/>
    </location>
</feature>
<feature type="domain" description="F5/8 type C" evidence="15">
    <location>
        <begin position="1684"/>
        <end position="1839"/>
    </location>
</feature>
<dbReference type="SUPFAM" id="SSF52058">
    <property type="entry name" value="L domain-like"/>
    <property type="match status" value="3"/>
</dbReference>
<evidence type="ECO:0000313" key="19">
    <source>
        <dbReference type="EMBL" id="KAH3870689.1"/>
    </source>
</evidence>
<dbReference type="InterPro" id="IPR028974">
    <property type="entry name" value="TSP_type-3_rpt"/>
</dbReference>
<keyword evidence="5" id="KW-0732">Signal</keyword>
<evidence type="ECO:0000256" key="3">
    <source>
        <dbReference type="ARBA" id="ARBA00022536"/>
    </source>
</evidence>
<proteinExistence type="inferred from homology"/>
<dbReference type="FunFam" id="2.60.120.260:FF:000016">
    <property type="entry name" value="Contactin-associated protein-like 4 isoform 1"/>
    <property type="match status" value="1"/>
</dbReference>
<feature type="domain" description="EGF-like" evidence="16">
    <location>
        <begin position="2162"/>
        <end position="2203"/>
    </location>
</feature>
<evidence type="ECO:0000256" key="4">
    <source>
        <dbReference type="ARBA" id="ARBA00022614"/>
    </source>
</evidence>
<dbReference type="GO" id="GO:0007156">
    <property type="term" value="P:homophilic cell adhesion via plasma membrane adhesion molecules"/>
    <property type="evidence" value="ECO:0007669"/>
    <property type="project" value="InterPro"/>
</dbReference>
<protein>
    <submittedName>
        <fullName evidence="19">Uncharacterized protein</fullName>
    </submittedName>
</protein>